<dbReference type="Gene3D" id="1.10.238.10">
    <property type="entry name" value="EF-hand"/>
    <property type="match status" value="1"/>
</dbReference>
<name>A0AAV2THZ0_CALDB</name>
<evidence type="ECO:0000313" key="6">
    <source>
        <dbReference type="Proteomes" id="UP001497525"/>
    </source>
</evidence>
<dbReference type="PROSITE" id="PS00018">
    <property type="entry name" value="EF_HAND_1"/>
    <property type="match status" value="1"/>
</dbReference>
<gene>
    <name evidence="5" type="ORF">CDAUBV1_LOCUS11078</name>
</gene>
<proteinExistence type="predicted"/>
<organism evidence="5 6">
    <name type="scientific">Calicophoron daubneyi</name>
    <name type="common">Rumen fluke</name>
    <name type="synonym">Paramphistomum daubneyi</name>
    <dbReference type="NCBI Taxonomy" id="300641"/>
    <lineage>
        <taxon>Eukaryota</taxon>
        <taxon>Metazoa</taxon>
        <taxon>Spiralia</taxon>
        <taxon>Lophotrochozoa</taxon>
        <taxon>Platyhelminthes</taxon>
        <taxon>Trematoda</taxon>
        <taxon>Digenea</taxon>
        <taxon>Plagiorchiida</taxon>
        <taxon>Pronocephalata</taxon>
        <taxon>Paramphistomoidea</taxon>
        <taxon>Paramphistomidae</taxon>
        <taxon>Calicophoron</taxon>
    </lineage>
</organism>
<evidence type="ECO:0000313" key="5">
    <source>
        <dbReference type="EMBL" id="CAL5136775.1"/>
    </source>
</evidence>
<dbReference type="CDD" id="cd00052">
    <property type="entry name" value="EH"/>
    <property type="match status" value="1"/>
</dbReference>
<comment type="caution">
    <text evidence="5">The sequence shown here is derived from an EMBL/GenBank/DDBJ whole genome shotgun (WGS) entry which is preliminary data.</text>
</comment>
<accession>A0AAV2THZ0</accession>
<dbReference type="Proteomes" id="UP001497525">
    <property type="component" value="Unassembled WGS sequence"/>
</dbReference>
<dbReference type="AlphaFoldDB" id="A0AAV2THZ0"/>
<dbReference type="InterPro" id="IPR000261">
    <property type="entry name" value="EH_dom"/>
</dbReference>
<dbReference type="InterPro" id="IPR018247">
    <property type="entry name" value="EF_Hand_1_Ca_BS"/>
</dbReference>
<feature type="domain" description="EH" evidence="3">
    <location>
        <begin position="147"/>
        <end position="236"/>
    </location>
</feature>
<dbReference type="Pfam" id="PF12763">
    <property type="entry name" value="EH"/>
    <property type="match status" value="1"/>
</dbReference>
<evidence type="ECO:0000256" key="1">
    <source>
        <dbReference type="ARBA" id="ARBA00022837"/>
    </source>
</evidence>
<feature type="compositionally biased region" description="Low complexity" evidence="2">
    <location>
        <begin position="457"/>
        <end position="467"/>
    </location>
</feature>
<feature type="region of interest" description="Disordered" evidence="2">
    <location>
        <begin position="391"/>
        <end position="410"/>
    </location>
</feature>
<dbReference type="InterPro" id="IPR011992">
    <property type="entry name" value="EF-hand-dom_pair"/>
</dbReference>
<feature type="region of interest" description="Disordered" evidence="2">
    <location>
        <begin position="424"/>
        <end position="484"/>
    </location>
</feature>
<dbReference type="GO" id="GO:0016197">
    <property type="term" value="P:endosomal transport"/>
    <property type="evidence" value="ECO:0007669"/>
    <property type="project" value="TreeGrafter"/>
</dbReference>
<feature type="domain" description="EF-hand" evidence="4">
    <location>
        <begin position="180"/>
        <end position="215"/>
    </location>
</feature>
<keyword evidence="1" id="KW-0106">Calcium</keyword>
<dbReference type="EMBL" id="CAXLJL010000356">
    <property type="protein sequence ID" value="CAL5136775.1"/>
    <property type="molecule type" value="Genomic_DNA"/>
</dbReference>
<dbReference type="PANTHER" id="PTHR11216:SF174">
    <property type="entry name" value="GH06923P"/>
    <property type="match status" value="1"/>
</dbReference>
<dbReference type="PANTHER" id="PTHR11216">
    <property type="entry name" value="EH DOMAIN"/>
    <property type="match status" value="1"/>
</dbReference>
<evidence type="ECO:0008006" key="7">
    <source>
        <dbReference type="Google" id="ProtNLM"/>
    </source>
</evidence>
<dbReference type="GO" id="GO:0005886">
    <property type="term" value="C:plasma membrane"/>
    <property type="evidence" value="ECO:0007669"/>
    <property type="project" value="TreeGrafter"/>
</dbReference>
<protein>
    <recommendedName>
        <fullName evidence="7">RalBP1-associated Eps domain-containing protein 2</fullName>
    </recommendedName>
</protein>
<dbReference type="InterPro" id="IPR002048">
    <property type="entry name" value="EF_hand_dom"/>
</dbReference>
<dbReference type="SMART" id="SM00027">
    <property type="entry name" value="EH"/>
    <property type="match status" value="1"/>
</dbReference>
<dbReference type="PROSITE" id="PS50031">
    <property type="entry name" value="EH"/>
    <property type="match status" value="1"/>
</dbReference>
<dbReference type="GO" id="GO:0005509">
    <property type="term" value="F:calcium ion binding"/>
    <property type="evidence" value="ECO:0007669"/>
    <property type="project" value="InterPro"/>
</dbReference>
<evidence type="ECO:0000259" key="4">
    <source>
        <dbReference type="PROSITE" id="PS50222"/>
    </source>
</evidence>
<dbReference type="PROSITE" id="PS50222">
    <property type="entry name" value="EF_HAND_2"/>
    <property type="match status" value="1"/>
</dbReference>
<evidence type="ECO:0000259" key="3">
    <source>
        <dbReference type="PROSITE" id="PS50031"/>
    </source>
</evidence>
<dbReference type="GO" id="GO:0005737">
    <property type="term" value="C:cytoplasm"/>
    <property type="evidence" value="ECO:0007669"/>
    <property type="project" value="TreeGrafter"/>
</dbReference>
<sequence length="540" mass="59276">MELKRCGRDTWAHFDDEAADQTGSHGCVPHVSQAYPVPFESNNPSLFHSGGNLALSASFAHPVQCAFDPKADSCLTSQPQVSSFQTQLRQTEELHVWPAAMEQSPLAGYRTQLQTHENQGELTQTERTRPEEHLVTPGDPWAVTSEQKAYYLAQFIRLQPDPRAKLSGLQAKSFFELSRLPNSELSDIWELSDVDCDGQLTLGEFCVAMHLVVLRRNGLPIPRILPPSMIEVLTSHCLFTTASGTPVHTVSETHASCGVSDHPTTVADKPVSIGLLDRPLNLHFSPVFGGGLRQSPHLSSTMTPTSLRQRRWSISSQSDISSLAEGIMNFEARLNTDAQLQYPIPLRARTLPTNPAESATVSHPVWHAINKDRTTPTTQDTNHDLTVMQTTLQSASPPASPPPPPPRAHISDWVVKTHVDDKNVHETGNIGSDDSRSAKNDPTPTGYARLHVDSDSSDSVALSQSTDTVDGTAKRSAVESNGSDPSTIVAQLQQECDNVMQTNEHLAAELMKLQRHRIALKILLERLMPLDADYPGLCEY</sequence>
<feature type="compositionally biased region" description="Pro residues" evidence="2">
    <location>
        <begin position="398"/>
        <end position="407"/>
    </location>
</feature>
<dbReference type="SUPFAM" id="SSF47473">
    <property type="entry name" value="EF-hand"/>
    <property type="match status" value="1"/>
</dbReference>
<reference evidence="5" key="1">
    <citation type="submission" date="2024-06" db="EMBL/GenBank/DDBJ databases">
        <authorList>
            <person name="Liu X."/>
            <person name="Lenzi L."/>
            <person name="Haldenby T S."/>
            <person name="Uol C."/>
        </authorList>
    </citation>
    <scope>NUCLEOTIDE SEQUENCE</scope>
</reference>
<evidence type="ECO:0000256" key="2">
    <source>
        <dbReference type="SAM" id="MobiDB-lite"/>
    </source>
</evidence>
<dbReference type="GO" id="GO:0006897">
    <property type="term" value="P:endocytosis"/>
    <property type="evidence" value="ECO:0007669"/>
    <property type="project" value="TreeGrafter"/>
</dbReference>